<protein>
    <recommendedName>
        <fullName evidence="1">DUF5615 domain-containing protein</fullName>
    </recommendedName>
</protein>
<organism evidence="2 3">
    <name type="scientific">Capillimicrobium parvum</name>
    <dbReference type="NCBI Taxonomy" id="2884022"/>
    <lineage>
        <taxon>Bacteria</taxon>
        <taxon>Bacillati</taxon>
        <taxon>Actinomycetota</taxon>
        <taxon>Thermoleophilia</taxon>
        <taxon>Solirubrobacterales</taxon>
        <taxon>Capillimicrobiaceae</taxon>
        <taxon>Capillimicrobium</taxon>
    </lineage>
</organism>
<dbReference type="EMBL" id="CP087164">
    <property type="protein sequence ID" value="UGS35346.1"/>
    <property type="molecule type" value="Genomic_DNA"/>
</dbReference>
<gene>
    <name evidence="2" type="ORF">DSM104329_01733</name>
</gene>
<evidence type="ECO:0000259" key="1">
    <source>
        <dbReference type="Pfam" id="PF18480"/>
    </source>
</evidence>
<accession>A0A9E6XX17</accession>
<dbReference type="KEGG" id="sbae:DSM104329_01733"/>
<feature type="domain" description="DUF5615" evidence="1">
    <location>
        <begin position="1"/>
        <end position="84"/>
    </location>
</feature>
<keyword evidence="3" id="KW-1185">Reference proteome</keyword>
<evidence type="ECO:0000313" key="2">
    <source>
        <dbReference type="EMBL" id="UGS35346.1"/>
    </source>
</evidence>
<dbReference type="InterPro" id="IPR041049">
    <property type="entry name" value="DUF5615"/>
</dbReference>
<proteinExistence type="predicted"/>
<dbReference type="RefSeq" id="WP_259315034.1">
    <property type="nucleotide sequence ID" value="NZ_CP087164.1"/>
</dbReference>
<reference evidence="2" key="1">
    <citation type="journal article" date="2022" name="Int. J. Syst. Evol. Microbiol.">
        <title>Pseudomonas aegrilactucae sp. nov. and Pseudomonas morbosilactucae sp. nov., pathogens causing bacterial rot of lettuce in Japan.</title>
        <authorList>
            <person name="Sawada H."/>
            <person name="Fujikawa T."/>
            <person name="Satou M."/>
        </authorList>
    </citation>
    <scope>NUCLEOTIDE SEQUENCE</scope>
    <source>
        <strain evidence="2">0166_1</strain>
    </source>
</reference>
<sequence length="133" mass="15138">MKLWVDACLTPTLEGVAHGRGYEATSNRRRGLLAAPDSELFPILVAEDWVLVTNNEIDFRRLAVAHELHPGLVILPQGRVDQQRTWLQRVIDFIEARSGQDGEEPWAWMTCRIVTFDDEAEEIHAAWLPDPLP</sequence>
<name>A0A9E6XX17_9ACTN</name>
<dbReference type="Pfam" id="PF18480">
    <property type="entry name" value="DUF5615"/>
    <property type="match status" value="1"/>
</dbReference>
<dbReference type="Proteomes" id="UP001162834">
    <property type="component" value="Chromosome"/>
</dbReference>
<dbReference type="AlphaFoldDB" id="A0A9E6XX17"/>
<evidence type="ECO:0000313" key="3">
    <source>
        <dbReference type="Proteomes" id="UP001162834"/>
    </source>
</evidence>